<dbReference type="EMBL" id="GL888187">
    <property type="protein sequence ID" value="EGI65499.1"/>
    <property type="molecule type" value="Genomic_DNA"/>
</dbReference>
<dbReference type="InParanoid" id="F4WJX7"/>
<sequence length="134" mass="14842">MKRLQATTKPRAKAYQVKPGQNHGSPRLASGYRYLEVLPKYSAIPSGERKPVLPFVAQPSVMGNEDKSVMGKRKAKRERMSGILQLNHNEAKEGAVTKVDFAMAPPRIAPSDYRDGNELTTKAGSRRHDAGHYP</sequence>
<evidence type="ECO:0000313" key="2">
    <source>
        <dbReference type="EMBL" id="EGI65499.1"/>
    </source>
</evidence>
<evidence type="ECO:0000256" key="1">
    <source>
        <dbReference type="SAM" id="MobiDB-lite"/>
    </source>
</evidence>
<protein>
    <submittedName>
        <fullName evidence="2">Uncharacterized protein</fullName>
    </submittedName>
</protein>
<proteinExistence type="predicted"/>
<keyword evidence="3" id="KW-1185">Reference proteome</keyword>
<feature type="region of interest" description="Disordered" evidence="1">
    <location>
        <begin position="1"/>
        <end position="28"/>
    </location>
</feature>
<organism evidence="3">
    <name type="scientific">Acromyrmex echinatior</name>
    <name type="common">Panamanian leafcutter ant</name>
    <name type="synonym">Acromyrmex octospinosus echinatior</name>
    <dbReference type="NCBI Taxonomy" id="103372"/>
    <lineage>
        <taxon>Eukaryota</taxon>
        <taxon>Metazoa</taxon>
        <taxon>Ecdysozoa</taxon>
        <taxon>Arthropoda</taxon>
        <taxon>Hexapoda</taxon>
        <taxon>Insecta</taxon>
        <taxon>Pterygota</taxon>
        <taxon>Neoptera</taxon>
        <taxon>Endopterygota</taxon>
        <taxon>Hymenoptera</taxon>
        <taxon>Apocrita</taxon>
        <taxon>Aculeata</taxon>
        <taxon>Formicoidea</taxon>
        <taxon>Formicidae</taxon>
        <taxon>Myrmicinae</taxon>
        <taxon>Acromyrmex</taxon>
    </lineage>
</organism>
<dbReference type="Proteomes" id="UP000007755">
    <property type="component" value="Unassembled WGS sequence"/>
</dbReference>
<evidence type="ECO:0000313" key="3">
    <source>
        <dbReference type="Proteomes" id="UP000007755"/>
    </source>
</evidence>
<accession>F4WJX7</accession>
<feature type="region of interest" description="Disordered" evidence="1">
    <location>
        <begin position="106"/>
        <end position="134"/>
    </location>
</feature>
<name>F4WJX7_ACREC</name>
<gene>
    <name evidence="2" type="ORF">G5I_06011</name>
</gene>
<reference evidence="2" key="1">
    <citation type="submission" date="2011-02" db="EMBL/GenBank/DDBJ databases">
        <title>The genome of the leaf-cutting ant Acromyrmex echinatior suggests key adaptations to social evolution and fungus farming.</title>
        <authorList>
            <person name="Nygaard S."/>
            <person name="Zhang G."/>
        </authorList>
    </citation>
    <scope>NUCLEOTIDE SEQUENCE</scope>
</reference>
<dbReference type="AlphaFoldDB" id="F4WJX7"/>